<evidence type="ECO:0000256" key="3">
    <source>
        <dbReference type="ARBA" id="ARBA00023155"/>
    </source>
</evidence>
<dbReference type="SMART" id="SM00389">
    <property type="entry name" value="HOX"/>
    <property type="match status" value="1"/>
</dbReference>
<feature type="region of interest" description="Disordered" evidence="7">
    <location>
        <begin position="24"/>
        <end position="86"/>
    </location>
</feature>
<gene>
    <name evidence="9" type="ORF">EW146_g4024</name>
</gene>
<organism evidence="9 10">
    <name type="scientific">Bondarzewia mesenterica</name>
    <dbReference type="NCBI Taxonomy" id="1095465"/>
    <lineage>
        <taxon>Eukaryota</taxon>
        <taxon>Fungi</taxon>
        <taxon>Dikarya</taxon>
        <taxon>Basidiomycota</taxon>
        <taxon>Agaricomycotina</taxon>
        <taxon>Agaricomycetes</taxon>
        <taxon>Russulales</taxon>
        <taxon>Bondarzewiaceae</taxon>
        <taxon>Bondarzewia</taxon>
    </lineage>
</organism>
<proteinExistence type="predicted"/>
<dbReference type="InterPro" id="IPR051000">
    <property type="entry name" value="Homeobox_DNA-bind_prot"/>
</dbReference>
<protein>
    <recommendedName>
        <fullName evidence="8">Homeobox domain-containing protein</fullName>
    </recommendedName>
</protein>
<keyword evidence="4 5" id="KW-0539">Nucleus</keyword>
<dbReference type="OrthoDB" id="6159439at2759"/>
<dbReference type="PANTHER" id="PTHR24324">
    <property type="entry name" value="HOMEOBOX PROTEIN HHEX"/>
    <property type="match status" value="1"/>
</dbReference>
<dbReference type="InterPro" id="IPR057939">
    <property type="entry name" value="TRF2_HOY1_PH"/>
</dbReference>
<name>A0A4S4LW10_9AGAM</name>
<feature type="compositionally biased region" description="Low complexity" evidence="7">
    <location>
        <begin position="335"/>
        <end position="349"/>
    </location>
</feature>
<feature type="region of interest" description="Disordered" evidence="7">
    <location>
        <begin position="536"/>
        <end position="569"/>
    </location>
</feature>
<dbReference type="InterPro" id="IPR009057">
    <property type="entry name" value="Homeodomain-like_sf"/>
</dbReference>
<evidence type="ECO:0000256" key="2">
    <source>
        <dbReference type="ARBA" id="ARBA00023125"/>
    </source>
</evidence>
<dbReference type="Pfam" id="PF00046">
    <property type="entry name" value="Homeodomain"/>
    <property type="match status" value="1"/>
</dbReference>
<evidence type="ECO:0000313" key="10">
    <source>
        <dbReference type="Proteomes" id="UP000310158"/>
    </source>
</evidence>
<keyword evidence="2 5" id="KW-0238">DNA-binding</keyword>
<dbReference type="GO" id="GO:0030154">
    <property type="term" value="P:cell differentiation"/>
    <property type="evidence" value="ECO:0007669"/>
    <property type="project" value="TreeGrafter"/>
</dbReference>
<dbReference type="GO" id="GO:0006357">
    <property type="term" value="P:regulation of transcription by RNA polymerase II"/>
    <property type="evidence" value="ECO:0007669"/>
    <property type="project" value="TreeGrafter"/>
</dbReference>
<sequence>MEKYTIPNVAAASLAVPAIQDEEFLPESSASSPNSIGKSPDTSAEQGSSSTAVSPGQDADKRAGRRRSTSTSASGDREKRKRSRVTPDQLIHLERFFAVDRSPTAARRREISEMLGMQERQTQIWFQNRRAKAKLLDGKSKSTLTTALPDTPPELRPGYEADLHGLIHEDEPVTIIPCTDLTIGTWRRMATSVGKHDLVAYFCETKRCLTWFIHSAGYGFKMEIPFDSILSTEFVNAAPGSGLATFVLTQPPLFYLENIGSPRSDGRGAVRAWKRCADWTEGMQATKVLRHKLVGPAVQLAHILNSFQASACVGDVRLHEPAYTVNVRESPSQPPSQDVSSSSSSALPSGLGAARGYSLPFAHEMLELEPAHAHPEMLMHPSERAFAGAPLVLNRAHPDPSDYPGTLVDTSPHLSHQQQQSSAGSSHNPSPVPYTARYPPTLQHQQQQQQQAHPSQGQTQAGGPSYPVPAGYADYADVRSQMGGGEYALSLMVPPAFASATPYMVVHPHARYGTATTPEPTMGNAPFQPARMSFDGSVQAMQQQQQQQQQQHHPHHTHAVDPPLLSSSSVHYDALGRLNGPR</sequence>
<feature type="domain" description="Homeobox" evidence="8">
    <location>
        <begin position="76"/>
        <end position="136"/>
    </location>
</feature>
<feature type="compositionally biased region" description="Low complexity" evidence="7">
    <location>
        <begin position="443"/>
        <end position="459"/>
    </location>
</feature>
<dbReference type="GO" id="GO:0000978">
    <property type="term" value="F:RNA polymerase II cis-regulatory region sequence-specific DNA binding"/>
    <property type="evidence" value="ECO:0007669"/>
    <property type="project" value="TreeGrafter"/>
</dbReference>
<feature type="region of interest" description="Disordered" evidence="7">
    <location>
        <begin position="393"/>
        <end position="472"/>
    </location>
</feature>
<evidence type="ECO:0000259" key="8">
    <source>
        <dbReference type="PROSITE" id="PS50071"/>
    </source>
</evidence>
<dbReference type="GO" id="GO:0005634">
    <property type="term" value="C:nucleus"/>
    <property type="evidence" value="ECO:0007669"/>
    <property type="project" value="UniProtKB-SubCell"/>
</dbReference>
<keyword evidence="3 5" id="KW-0371">Homeobox</keyword>
<dbReference type="EMBL" id="SGPL01000147">
    <property type="protein sequence ID" value="THH16672.1"/>
    <property type="molecule type" value="Genomic_DNA"/>
</dbReference>
<feature type="region of interest" description="Disordered" evidence="7">
    <location>
        <begin position="326"/>
        <end position="349"/>
    </location>
</feature>
<evidence type="ECO:0000256" key="7">
    <source>
        <dbReference type="SAM" id="MobiDB-lite"/>
    </source>
</evidence>
<feature type="DNA-binding region" description="Homeobox" evidence="5">
    <location>
        <begin position="78"/>
        <end position="137"/>
    </location>
</feature>
<accession>A0A4S4LW10</accession>
<evidence type="ECO:0000256" key="4">
    <source>
        <dbReference type="ARBA" id="ARBA00023242"/>
    </source>
</evidence>
<reference evidence="9 10" key="1">
    <citation type="submission" date="2019-02" db="EMBL/GenBank/DDBJ databases">
        <title>Genome sequencing of the rare red list fungi Bondarzewia mesenterica.</title>
        <authorList>
            <person name="Buettner E."/>
            <person name="Kellner H."/>
        </authorList>
    </citation>
    <scope>NUCLEOTIDE SEQUENCE [LARGE SCALE GENOMIC DNA]</scope>
    <source>
        <strain evidence="9 10">DSM 108281</strain>
    </source>
</reference>
<dbReference type="Proteomes" id="UP000310158">
    <property type="component" value="Unassembled WGS sequence"/>
</dbReference>
<keyword evidence="10" id="KW-1185">Reference proteome</keyword>
<dbReference type="AlphaFoldDB" id="A0A4S4LW10"/>
<dbReference type="PROSITE" id="PS50071">
    <property type="entry name" value="HOMEOBOX_2"/>
    <property type="match status" value="1"/>
</dbReference>
<feature type="compositionally biased region" description="Low complexity" evidence="7">
    <location>
        <begin position="542"/>
        <end position="551"/>
    </location>
</feature>
<evidence type="ECO:0000256" key="1">
    <source>
        <dbReference type="ARBA" id="ARBA00004123"/>
    </source>
</evidence>
<dbReference type="SUPFAM" id="SSF46689">
    <property type="entry name" value="Homeodomain-like"/>
    <property type="match status" value="1"/>
</dbReference>
<feature type="compositionally biased region" description="Low complexity" evidence="7">
    <location>
        <begin position="411"/>
        <end position="427"/>
    </location>
</feature>
<dbReference type="Pfam" id="PF24818">
    <property type="entry name" value="PH_TRF2_HOY1"/>
    <property type="match status" value="1"/>
</dbReference>
<evidence type="ECO:0000256" key="5">
    <source>
        <dbReference type="PROSITE-ProRule" id="PRU00108"/>
    </source>
</evidence>
<dbReference type="CDD" id="cd00086">
    <property type="entry name" value="homeodomain"/>
    <property type="match status" value="1"/>
</dbReference>
<dbReference type="PANTHER" id="PTHR24324:SF5">
    <property type="entry name" value="HEMATOPOIETICALLY-EXPRESSED HOMEOBOX PROTEIN HHEX"/>
    <property type="match status" value="1"/>
</dbReference>
<evidence type="ECO:0000256" key="6">
    <source>
        <dbReference type="RuleBase" id="RU000682"/>
    </source>
</evidence>
<dbReference type="Gene3D" id="1.10.10.60">
    <property type="entry name" value="Homeodomain-like"/>
    <property type="match status" value="1"/>
</dbReference>
<feature type="compositionally biased region" description="Polar residues" evidence="7">
    <location>
        <begin position="28"/>
        <end position="54"/>
    </location>
</feature>
<evidence type="ECO:0000313" key="9">
    <source>
        <dbReference type="EMBL" id="THH16672.1"/>
    </source>
</evidence>
<comment type="caution">
    <text evidence="9">The sequence shown here is derived from an EMBL/GenBank/DDBJ whole genome shotgun (WGS) entry which is preliminary data.</text>
</comment>
<comment type="subcellular location">
    <subcellularLocation>
        <location evidence="1 5 6">Nucleus</location>
    </subcellularLocation>
</comment>
<dbReference type="InterPro" id="IPR001356">
    <property type="entry name" value="HD"/>
</dbReference>